<keyword evidence="4 6" id="KW-1133">Transmembrane helix</keyword>
<organism evidence="8">
    <name type="scientific">Yersinia pseudotuberculosis serotype O:3 (strain YPIII)</name>
    <dbReference type="NCBI Taxonomy" id="502800"/>
    <lineage>
        <taxon>Bacteria</taxon>
        <taxon>Pseudomonadati</taxon>
        <taxon>Pseudomonadota</taxon>
        <taxon>Gammaproteobacteria</taxon>
        <taxon>Enterobacterales</taxon>
        <taxon>Yersiniaceae</taxon>
        <taxon>Yersinia</taxon>
    </lineage>
</organism>
<dbReference type="Pfam" id="PF00892">
    <property type="entry name" value="EamA"/>
    <property type="match status" value="2"/>
</dbReference>
<evidence type="ECO:0000259" key="7">
    <source>
        <dbReference type="Pfam" id="PF00892"/>
    </source>
</evidence>
<evidence type="ECO:0000256" key="1">
    <source>
        <dbReference type="ARBA" id="ARBA00004651"/>
    </source>
</evidence>
<dbReference type="PATRIC" id="fig|502800.11.peg.2644"/>
<feature type="transmembrane region" description="Helical" evidence="6">
    <location>
        <begin position="213"/>
        <end position="235"/>
    </location>
</feature>
<keyword evidence="3 6" id="KW-0812">Transmembrane</keyword>
<dbReference type="PANTHER" id="PTHR32322">
    <property type="entry name" value="INNER MEMBRANE TRANSPORTER"/>
    <property type="match status" value="1"/>
</dbReference>
<dbReference type="KEGG" id="ypy:YPK_1972"/>
<name>A0A0H3B2P0_YERPY</name>
<feature type="transmembrane region" description="Helical" evidence="6">
    <location>
        <begin position="67"/>
        <end position="87"/>
    </location>
</feature>
<evidence type="ECO:0000313" key="8">
    <source>
        <dbReference type="EMBL" id="ACA68261.1"/>
    </source>
</evidence>
<dbReference type="InterPro" id="IPR000620">
    <property type="entry name" value="EamA_dom"/>
</dbReference>
<keyword evidence="5 6" id="KW-0472">Membrane</keyword>
<feature type="domain" description="EamA" evidence="7">
    <location>
        <begin position="8"/>
        <end position="138"/>
    </location>
</feature>
<evidence type="ECO:0000256" key="3">
    <source>
        <dbReference type="ARBA" id="ARBA00022692"/>
    </source>
</evidence>
<sequence precursor="true">MRKVIISMLFILVSLTWGTTWLAMRIAVETIPPIFATGMRFIFASPFLICIALLTKTPLLFPTGQRFFQFIICIFYFSIPFTLMIYGETYVSSGLASIIFSNMPVAVLIASVIILNEKTNLMQITGLTIAMVSLASILLEESKTGVGSHWQGILALVSAVIIHAIVYAQCKKRCCTVSVITFNALPCFWAGLILAFAGYFFEKPQLANFSINSMLSTFYLGAFAGVFGILCYFLLQQKANAFQASLVFLIFPLIAVSLESYIYGYAISFYSMLLIIPLAFGILIILISKNYYAVKNQGSVTPVEIEMQDYDH</sequence>
<feature type="transmembrane region" description="Helical" evidence="6">
    <location>
        <begin position="93"/>
        <end position="114"/>
    </location>
</feature>
<feature type="transmembrane region" description="Helical" evidence="6">
    <location>
        <begin position="242"/>
        <end position="263"/>
    </location>
</feature>
<dbReference type="InterPro" id="IPR050638">
    <property type="entry name" value="AA-Vitamin_Transporters"/>
</dbReference>
<comment type="subcellular location">
    <subcellularLocation>
        <location evidence="1">Cell membrane</location>
        <topology evidence="1">Multi-pass membrane protein</topology>
    </subcellularLocation>
</comment>
<accession>A0A0H3B2P0</accession>
<feature type="transmembrane region" description="Helical" evidence="6">
    <location>
        <begin position="269"/>
        <end position="287"/>
    </location>
</feature>
<dbReference type="InterPro" id="IPR037185">
    <property type="entry name" value="EmrE-like"/>
</dbReference>
<dbReference type="RefSeq" id="WP_012304061.1">
    <property type="nucleotide sequence ID" value="NZ_CP009792.1"/>
</dbReference>
<evidence type="ECO:0000256" key="5">
    <source>
        <dbReference type="ARBA" id="ARBA00023136"/>
    </source>
</evidence>
<keyword evidence="2" id="KW-1003">Cell membrane</keyword>
<dbReference type="SUPFAM" id="SSF103481">
    <property type="entry name" value="Multidrug resistance efflux transporter EmrE"/>
    <property type="match status" value="2"/>
</dbReference>
<dbReference type="AlphaFoldDB" id="A0A0H3B2P0"/>
<feature type="transmembrane region" description="Helical" evidence="6">
    <location>
        <begin position="180"/>
        <end position="201"/>
    </location>
</feature>
<feature type="transmembrane region" description="Helical" evidence="6">
    <location>
        <begin position="121"/>
        <end position="138"/>
    </location>
</feature>
<proteinExistence type="predicted"/>
<gene>
    <name evidence="8" type="ordered locus">YPK_1972</name>
</gene>
<feature type="domain" description="EamA" evidence="7">
    <location>
        <begin position="151"/>
        <end position="286"/>
    </location>
</feature>
<feature type="transmembrane region" description="Helical" evidence="6">
    <location>
        <begin position="34"/>
        <end position="55"/>
    </location>
</feature>
<evidence type="ECO:0000256" key="6">
    <source>
        <dbReference type="SAM" id="Phobius"/>
    </source>
</evidence>
<protein>
    <recommendedName>
        <fullName evidence="7">EamA domain-containing protein</fullName>
    </recommendedName>
</protein>
<evidence type="ECO:0000256" key="2">
    <source>
        <dbReference type="ARBA" id="ARBA00022475"/>
    </source>
</evidence>
<feature type="transmembrane region" description="Helical" evidence="6">
    <location>
        <begin position="150"/>
        <end position="168"/>
    </location>
</feature>
<dbReference type="EMBL" id="CP000950">
    <property type="protein sequence ID" value="ACA68261.1"/>
    <property type="molecule type" value="Genomic_DNA"/>
</dbReference>
<dbReference type="GO" id="GO:0016020">
    <property type="term" value="C:membrane"/>
    <property type="evidence" value="ECO:0007669"/>
    <property type="project" value="UniProtKB-SubCell"/>
</dbReference>
<dbReference type="PANTHER" id="PTHR32322:SF14">
    <property type="entry name" value="PROTEIN PAGO"/>
    <property type="match status" value="1"/>
</dbReference>
<evidence type="ECO:0000256" key="4">
    <source>
        <dbReference type="ARBA" id="ARBA00022989"/>
    </source>
</evidence>
<reference evidence="8" key="1">
    <citation type="submission" date="2008-02" db="EMBL/GenBank/DDBJ databases">
        <title>Complete sequence of Yersinia pseudotuberculosis YPIII.</title>
        <authorList>
            <consortium name="US DOE Joint Genome Institute"/>
            <person name="Challacombe J.F."/>
            <person name="Bruce D."/>
            <person name="Detter J.C."/>
            <person name="Green L."/>
            <person name="Land M."/>
            <person name="Munk C."/>
            <person name="Lindler L.E."/>
            <person name="Nikolich M.P."/>
            <person name="Brettin T."/>
        </authorList>
    </citation>
    <scope>NUCLEOTIDE SEQUENCE</scope>
    <source>
        <strain evidence="8">YPIII</strain>
    </source>
</reference>